<dbReference type="GO" id="GO:0000978">
    <property type="term" value="F:RNA polymerase II cis-regulatory region sequence-specific DNA binding"/>
    <property type="evidence" value="ECO:0007669"/>
    <property type="project" value="TreeGrafter"/>
</dbReference>
<keyword evidence="4" id="KW-0804">Transcription</keyword>
<evidence type="ECO:0000259" key="6">
    <source>
        <dbReference type="PROSITE" id="PS50888"/>
    </source>
</evidence>
<dbReference type="Gene3D" id="4.10.280.10">
    <property type="entry name" value="Helix-loop-helix DNA-binding domain"/>
    <property type="match status" value="1"/>
</dbReference>
<evidence type="ECO:0000256" key="1">
    <source>
        <dbReference type="ARBA" id="ARBA00004123"/>
    </source>
</evidence>
<dbReference type="SMART" id="SM00353">
    <property type="entry name" value="HLH"/>
    <property type="match status" value="1"/>
</dbReference>
<keyword evidence="3" id="KW-0238">DNA-binding</keyword>
<dbReference type="PANTHER" id="PTHR11969">
    <property type="entry name" value="MAX DIMERIZATION, MAD"/>
    <property type="match status" value="1"/>
</dbReference>
<evidence type="ECO:0000313" key="7">
    <source>
        <dbReference type="EMBL" id="MBA4614475.1"/>
    </source>
</evidence>
<comment type="subcellular location">
    <subcellularLocation>
        <location evidence="1">Nucleus</location>
    </subcellularLocation>
</comment>
<name>A0A7C8YBZ0_OPUST</name>
<organism evidence="7">
    <name type="scientific">Opuntia streptacantha</name>
    <name type="common">Prickly pear cactus</name>
    <name type="synonym">Opuntia cardona</name>
    <dbReference type="NCBI Taxonomy" id="393608"/>
    <lineage>
        <taxon>Eukaryota</taxon>
        <taxon>Viridiplantae</taxon>
        <taxon>Streptophyta</taxon>
        <taxon>Embryophyta</taxon>
        <taxon>Tracheophyta</taxon>
        <taxon>Spermatophyta</taxon>
        <taxon>Magnoliopsida</taxon>
        <taxon>eudicotyledons</taxon>
        <taxon>Gunneridae</taxon>
        <taxon>Pentapetalae</taxon>
        <taxon>Caryophyllales</taxon>
        <taxon>Cactineae</taxon>
        <taxon>Cactaceae</taxon>
        <taxon>Opuntioideae</taxon>
        <taxon>Opuntia</taxon>
    </lineage>
</organism>
<feature type="domain" description="BHLH" evidence="6">
    <location>
        <begin position="150"/>
        <end position="201"/>
    </location>
</feature>
<dbReference type="PROSITE" id="PS50888">
    <property type="entry name" value="BHLH"/>
    <property type="match status" value="1"/>
</dbReference>
<dbReference type="InterPro" id="IPR036638">
    <property type="entry name" value="HLH_DNA-bd_sf"/>
</dbReference>
<dbReference type="PANTHER" id="PTHR11969:SF54">
    <property type="entry name" value="MAD-LIKE PROTEIN 1"/>
    <property type="match status" value="1"/>
</dbReference>
<reference evidence="7" key="1">
    <citation type="journal article" date="2013" name="J. Plant Res.">
        <title>Effect of fungi and light on seed germination of three Opuntia species from semiarid lands of central Mexico.</title>
        <authorList>
            <person name="Delgado-Sanchez P."/>
            <person name="Jimenez-Bremont J.F."/>
            <person name="Guerrero-Gonzalez Mde L."/>
            <person name="Flores J."/>
        </authorList>
    </citation>
    <scope>NUCLEOTIDE SEQUENCE</scope>
    <source>
        <tissue evidence="7">Cladode</tissue>
    </source>
</reference>
<protein>
    <recommendedName>
        <fullName evidence="6">BHLH domain-containing protein</fullName>
    </recommendedName>
</protein>
<keyword evidence="2" id="KW-0805">Transcription regulation</keyword>
<proteinExistence type="predicted"/>
<reference evidence="7" key="2">
    <citation type="submission" date="2020-07" db="EMBL/GenBank/DDBJ databases">
        <authorList>
            <person name="Vera ALvarez R."/>
            <person name="Arias-Moreno D.M."/>
            <person name="Jimenez-Jacinto V."/>
            <person name="Jimenez-Bremont J.F."/>
            <person name="Swaminathan K."/>
            <person name="Moose S.P."/>
            <person name="Guerrero-Gonzalez M.L."/>
            <person name="Marino-Ramirez L."/>
            <person name="Landsman D."/>
            <person name="Rodriguez-Kessler M."/>
            <person name="Delgado-Sanchez P."/>
        </authorList>
    </citation>
    <scope>NUCLEOTIDE SEQUENCE</scope>
    <source>
        <tissue evidence="7">Cladode</tissue>
    </source>
</reference>
<evidence type="ECO:0000256" key="4">
    <source>
        <dbReference type="ARBA" id="ARBA00023163"/>
    </source>
</evidence>
<keyword evidence="5" id="KW-0539">Nucleus</keyword>
<evidence type="ECO:0000256" key="5">
    <source>
        <dbReference type="ARBA" id="ARBA00023242"/>
    </source>
</evidence>
<dbReference type="Pfam" id="PF22754">
    <property type="entry name" value="bHLH-TF_ACT-like_plant"/>
    <property type="match status" value="1"/>
</dbReference>
<dbReference type="GO" id="GO:0000981">
    <property type="term" value="F:DNA-binding transcription factor activity, RNA polymerase II-specific"/>
    <property type="evidence" value="ECO:0007669"/>
    <property type="project" value="TreeGrafter"/>
</dbReference>
<dbReference type="GO" id="GO:0046983">
    <property type="term" value="F:protein dimerization activity"/>
    <property type="evidence" value="ECO:0007669"/>
    <property type="project" value="InterPro"/>
</dbReference>
<evidence type="ECO:0000256" key="3">
    <source>
        <dbReference type="ARBA" id="ARBA00023125"/>
    </source>
</evidence>
<dbReference type="AlphaFoldDB" id="A0A7C8YBZ0"/>
<accession>A0A7C8YBZ0</accession>
<sequence length="357" mass="39587">MALEAARAGVLYQQQQQQDLYPLLLETPLDSFFLPNFSHVENHSWDFDLINDCCYGLINNSHNNINDCVWDYYDHSNSLSPASDPVVLGSINNGVPMAQISSSSTDNDDRQIWAGHEKNYSSPECYAPVVVTRPKRRRARARKNQEDIENQRMTHIAVERNRRKQMNDYLAVLRSLMPDSYVQRGDQASVVGGAINFVKELEQNLQCLSAKKQTQANHENGVVPLPFGEFFTFPQYSTDDGGATGGAAVGGDEMKAEVSEHGGAVVADVEVTMVESHALVKIRSEKPPKQLSKLVMGLQGLRLTILHLNLAKVDGVALYSFSVKVEDESKLNSVDEIAGAVHQLLGRIQEEADNLNC</sequence>
<dbReference type="SUPFAM" id="SSF47459">
    <property type="entry name" value="HLH, helix-loop-helix DNA-binding domain"/>
    <property type="match status" value="1"/>
</dbReference>
<dbReference type="EMBL" id="GISG01002473">
    <property type="protein sequence ID" value="MBA4614475.1"/>
    <property type="molecule type" value="Transcribed_RNA"/>
</dbReference>
<dbReference type="GO" id="GO:0005634">
    <property type="term" value="C:nucleus"/>
    <property type="evidence" value="ECO:0007669"/>
    <property type="project" value="UniProtKB-SubCell"/>
</dbReference>
<dbReference type="InterPro" id="IPR054502">
    <property type="entry name" value="bHLH-TF_ACT-like_plant"/>
</dbReference>
<dbReference type="InterPro" id="IPR011598">
    <property type="entry name" value="bHLH_dom"/>
</dbReference>
<dbReference type="CDD" id="cd11448">
    <property type="entry name" value="bHLH_AtFAMA_like"/>
    <property type="match status" value="1"/>
</dbReference>
<evidence type="ECO:0000256" key="2">
    <source>
        <dbReference type="ARBA" id="ARBA00023015"/>
    </source>
</evidence>
<dbReference type="Pfam" id="PF00010">
    <property type="entry name" value="HLH"/>
    <property type="match status" value="1"/>
</dbReference>